<sequence length="249" mass="28134">MHFWHYTTNVNLISNLHIFVLYSSSKEFVDTQRLVTHAFMSHKAGLRVQHLGLHKAICVMMGWNSYVSCDTITWVPEVLPKVEALAQKENLILWPPVVVIRNISMSNDNPEQQKVIPLEGVRSFLRGNGFVGGKMKVCLGKPADQSVMLVQFLGTFTGLGNAERLHKYFADGKRGRENFERKTRNNSKSSGGQEGGSQGDNLEEHLLYGYMGIAEDLDSLDFNTKKWILIKNKKEIQELIDAPVKADDK</sequence>
<evidence type="ECO:0000256" key="1">
    <source>
        <dbReference type="SAM" id="MobiDB-lite"/>
    </source>
</evidence>
<reference evidence="3" key="1">
    <citation type="submission" date="2018-02" db="EMBL/GenBank/DDBJ databases">
        <title>Rhizophora mucronata_Transcriptome.</title>
        <authorList>
            <person name="Meera S.P."/>
            <person name="Sreeshan A."/>
            <person name="Augustine A."/>
        </authorList>
    </citation>
    <scope>NUCLEOTIDE SEQUENCE</scope>
    <source>
        <tissue evidence="3">Leaf</tissue>
    </source>
</reference>
<protein>
    <recommendedName>
        <fullName evidence="2">XS domain-containing protein</fullName>
    </recommendedName>
</protein>
<dbReference type="PANTHER" id="PTHR46619">
    <property type="entry name" value="RNA RECOGNITION MOTIF XS DOMAIN PROTEIN-RELATED"/>
    <property type="match status" value="1"/>
</dbReference>
<dbReference type="Pfam" id="PF03468">
    <property type="entry name" value="XS"/>
    <property type="match status" value="1"/>
</dbReference>
<dbReference type="Gene3D" id="3.30.70.2890">
    <property type="entry name" value="XS domain"/>
    <property type="match status" value="1"/>
</dbReference>
<evidence type="ECO:0000259" key="2">
    <source>
        <dbReference type="Pfam" id="PF03468"/>
    </source>
</evidence>
<organism evidence="3">
    <name type="scientific">Rhizophora mucronata</name>
    <name type="common">Asiatic mangrove</name>
    <dbReference type="NCBI Taxonomy" id="61149"/>
    <lineage>
        <taxon>Eukaryota</taxon>
        <taxon>Viridiplantae</taxon>
        <taxon>Streptophyta</taxon>
        <taxon>Embryophyta</taxon>
        <taxon>Tracheophyta</taxon>
        <taxon>Spermatophyta</taxon>
        <taxon>Magnoliopsida</taxon>
        <taxon>eudicotyledons</taxon>
        <taxon>Gunneridae</taxon>
        <taxon>Pentapetalae</taxon>
        <taxon>rosids</taxon>
        <taxon>fabids</taxon>
        <taxon>Malpighiales</taxon>
        <taxon>Rhizophoraceae</taxon>
        <taxon>Rhizophora</taxon>
    </lineage>
</organism>
<name>A0A2P2JYE8_RHIMU</name>
<dbReference type="InterPro" id="IPR005380">
    <property type="entry name" value="XS_domain"/>
</dbReference>
<dbReference type="PANTHER" id="PTHR46619:SF4">
    <property type="entry name" value="XS DOMAIN-CONTAINING PROTEIN-RELATED"/>
    <property type="match status" value="1"/>
</dbReference>
<dbReference type="EMBL" id="GGEC01018024">
    <property type="protein sequence ID" value="MBW98507.1"/>
    <property type="molecule type" value="Transcribed_RNA"/>
</dbReference>
<dbReference type="AlphaFoldDB" id="A0A2P2JYE8"/>
<proteinExistence type="predicted"/>
<dbReference type="GO" id="GO:0031047">
    <property type="term" value="P:regulatory ncRNA-mediated gene silencing"/>
    <property type="evidence" value="ECO:0007669"/>
    <property type="project" value="InterPro"/>
</dbReference>
<feature type="region of interest" description="Disordered" evidence="1">
    <location>
        <begin position="176"/>
        <end position="199"/>
    </location>
</feature>
<accession>A0A2P2JYE8</accession>
<feature type="domain" description="XS" evidence="2">
    <location>
        <begin position="90"/>
        <end position="218"/>
    </location>
</feature>
<dbReference type="InterPro" id="IPR038588">
    <property type="entry name" value="XS_domain_sf"/>
</dbReference>
<evidence type="ECO:0000313" key="3">
    <source>
        <dbReference type="EMBL" id="MBW98507.1"/>
    </source>
</evidence>